<protein>
    <submittedName>
        <fullName evidence="2">Nmad5 family putative nucleotide modification protein</fullName>
    </submittedName>
</protein>
<keyword evidence="3" id="KW-1185">Reference proteome</keyword>
<dbReference type="EMBL" id="JBDXMI010000015">
    <property type="protein sequence ID" value="MEO9387185.1"/>
    <property type="molecule type" value="Genomic_DNA"/>
</dbReference>
<accession>A0ABV0J0W9</accession>
<dbReference type="Pfam" id="PF18757">
    <property type="entry name" value="Nmad5"/>
    <property type="match status" value="1"/>
</dbReference>
<reference evidence="2 3" key="1">
    <citation type="submission" date="2024-05" db="EMBL/GenBank/DDBJ databases">
        <authorList>
            <person name="De Oliveira J.P."/>
            <person name="Noriler S.A."/>
            <person name="De Oliveira A.G."/>
            <person name="Sipoli D.S."/>
        </authorList>
    </citation>
    <scope>NUCLEOTIDE SEQUENCE [LARGE SCALE GENOMIC DNA]</scope>
    <source>
        <strain evidence="2 3">LABIM192</strain>
    </source>
</reference>
<name>A0ABV0J0W9_9NEIS</name>
<proteinExistence type="predicted"/>
<evidence type="ECO:0000313" key="3">
    <source>
        <dbReference type="Proteomes" id="UP001462502"/>
    </source>
</evidence>
<dbReference type="InterPro" id="IPR040835">
    <property type="entry name" value="Nmad5"/>
</dbReference>
<sequence length="242" mass="27006">MKLTNAIRSDIVCGLMRHTFTERIDERLAAQREFADRLYDLLIPRELEEKLKSLPVGFCSYMGSVSVPGVPLHHNNPRDEGEHYLYALKNADAGYLVDVLVNRLATVGNLSCGYHPKVGRPSFTACSLTLSESRPGWVHSVSEYVLLEEREREGKDVSWVRPDGESLLAANRAVLDDLTDAFKHARDALATFKSVKDLLTAWPEVEPFVPAPAIPVKPPMVKIDPAMLNARFRLPAQESKVA</sequence>
<dbReference type="Proteomes" id="UP001462502">
    <property type="component" value="Unassembled WGS sequence"/>
</dbReference>
<comment type="caution">
    <text evidence="2">The sequence shown here is derived from an EMBL/GenBank/DDBJ whole genome shotgun (WGS) entry which is preliminary data.</text>
</comment>
<feature type="domain" description="Nucleotide modification associated" evidence="1">
    <location>
        <begin position="169"/>
        <end position="235"/>
    </location>
</feature>
<gene>
    <name evidence="2" type="ORF">ABI908_24110</name>
</gene>
<organism evidence="2 3">
    <name type="scientific">Chromobacterium phragmitis</name>
    <dbReference type="NCBI Taxonomy" id="2202141"/>
    <lineage>
        <taxon>Bacteria</taxon>
        <taxon>Pseudomonadati</taxon>
        <taxon>Pseudomonadota</taxon>
        <taxon>Betaproteobacteria</taxon>
        <taxon>Neisseriales</taxon>
        <taxon>Chromobacteriaceae</taxon>
        <taxon>Chromobacterium</taxon>
    </lineage>
</organism>
<dbReference type="RefSeq" id="WP_347937987.1">
    <property type="nucleotide sequence ID" value="NZ_JBDXMI010000015.1"/>
</dbReference>
<evidence type="ECO:0000259" key="1">
    <source>
        <dbReference type="Pfam" id="PF18757"/>
    </source>
</evidence>
<evidence type="ECO:0000313" key="2">
    <source>
        <dbReference type="EMBL" id="MEO9387185.1"/>
    </source>
</evidence>